<evidence type="ECO:0000313" key="5">
    <source>
        <dbReference type="EMBL" id="PSW03798.1"/>
    </source>
</evidence>
<dbReference type="InterPro" id="IPR018060">
    <property type="entry name" value="HTH_AraC"/>
</dbReference>
<gene>
    <name evidence="5" type="ORF">C9I89_16855</name>
</gene>
<sequence>MDFQIGFNEVEIDALENESVEAVWTYYNVQENQHHIVPDGRADLIFTFDVQVGGELSNIIPLISPPFTKAHFIRVDAHQGFIGLRLRAGSAGAFLKTPLSKISGSLQYGKYAVEHIPWLENLCSDKNNISQLITDINQHVCATSSQVKSSMVSDILSLIHEAQGIMQINNIAHQVKVSERTLNRKFTNAVGLSPKQFSSIVRLRRAIDCLTNPCYAISSIAMDCGFSDQAHMTREIKNHMGLTPSLLQKKLNTEILL</sequence>
<reference evidence="5 6" key="1">
    <citation type="submission" date="2018-03" db="EMBL/GenBank/DDBJ databases">
        <title>Whole genome sequencing of Histamine producing bacteria.</title>
        <authorList>
            <person name="Butler K."/>
        </authorList>
    </citation>
    <scope>NUCLEOTIDE SEQUENCE [LARGE SCALE GENOMIC DNA]</scope>
    <source>
        <strain evidence="5 6">DSM 16190</strain>
    </source>
</reference>
<feature type="domain" description="HTH araC/xylS-type" evidence="4">
    <location>
        <begin position="149"/>
        <end position="250"/>
    </location>
</feature>
<dbReference type="InterPro" id="IPR046532">
    <property type="entry name" value="DUF6597"/>
</dbReference>
<dbReference type="RefSeq" id="WP_107284492.1">
    <property type="nucleotide sequence ID" value="NZ_PYMC01000013.1"/>
</dbReference>
<dbReference type="InterPro" id="IPR009057">
    <property type="entry name" value="Homeodomain-like_sf"/>
</dbReference>
<comment type="caution">
    <text evidence="5">The sequence shown here is derived from an EMBL/GenBank/DDBJ whole genome shotgun (WGS) entry which is preliminary data.</text>
</comment>
<dbReference type="Pfam" id="PF12833">
    <property type="entry name" value="HTH_18"/>
    <property type="match status" value="1"/>
</dbReference>
<dbReference type="GO" id="GO:0003700">
    <property type="term" value="F:DNA-binding transcription factor activity"/>
    <property type="evidence" value="ECO:0007669"/>
    <property type="project" value="InterPro"/>
</dbReference>
<dbReference type="SMART" id="SM00342">
    <property type="entry name" value="HTH_ARAC"/>
    <property type="match status" value="1"/>
</dbReference>
<dbReference type="PROSITE" id="PS01124">
    <property type="entry name" value="HTH_ARAC_FAMILY_2"/>
    <property type="match status" value="1"/>
</dbReference>
<proteinExistence type="predicted"/>
<evidence type="ECO:0000313" key="6">
    <source>
        <dbReference type="Proteomes" id="UP000240904"/>
    </source>
</evidence>
<dbReference type="PANTHER" id="PTHR46796">
    <property type="entry name" value="HTH-TYPE TRANSCRIPTIONAL ACTIVATOR RHAS-RELATED"/>
    <property type="match status" value="1"/>
</dbReference>
<dbReference type="InterPro" id="IPR050204">
    <property type="entry name" value="AraC_XylS_family_regulators"/>
</dbReference>
<organism evidence="5 6">
    <name type="scientific">Photobacterium lipolyticum</name>
    <dbReference type="NCBI Taxonomy" id="266810"/>
    <lineage>
        <taxon>Bacteria</taxon>
        <taxon>Pseudomonadati</taxon>
        <taxon>Pseudomonadota</taxon>
        <taxon>Gammaproteobacteria</taxon>
        <taxon>Vibrionales</taxon>
        <taxon>Vibrionaceae</taxon>
        <taxon>Photobacterium</taxon>
    </lineage>
</organism>
<dbReference type="EMBL" id="PYMC01000013">
    <property type="protein sequence ID" value="PSW03798.1"/>
    <property type="molecule type" value="Genomic_DNA"/>
</dbReference>
<keyword evidence="3" id="KW-0804">Transcription</keyword>
<dbReference type="Proteomes" id="UP000240904">
    <property type="component" value="Unassembled WGS sequence"/>
</dbReference>
<protein>
    <submittedName>
        <fullName evidence="5">AraC family transcriptional regulator</fullName>
    </submittedName>
</protein>
<keyword evidence="6" id="KW-1185">Reference proteome</keyword>
<dbReference type="GO" id="GO:0043565">
    <property type="term" value="F:sequence-specific DNA binding"/>
    <property type="evidence" value="ECO:0007669"/>
    <property type="project" value="InterPro"/>
</dbReference>
<evidence type="ECO:0000256" key="3">
    <source>
        <dbReference type="ARBA" id="ARBA00023163"/>
    </source>
</evidence>
<evidence type="ECO:0000259" key="4">
    <source>
        <dbReference type="PROSITE" id="PS01124"/>
    </source>
</evidence>
<accession>A0A2T3MV36</accession>
<keyword evidence="1" id="KW-0805">Transcription regulation</keyword>
<dbReference type="OrthoDB" id="9809338at2"/>
<keyword evidence="2" id="KW-0238">DNA-binding</keyword>
<dbReference type="AlphaFoldDB" id="A0A2T3MV36"/>
<dbReference type="Pfam" id="PF20240">
    <property type="entry name" value="DUF6597"/>
    <property type="match status" value="1"/>
</dbReference>
<dbReference type="PANTHER" id="PTHR46796:SF13">
    <property type="entry name" value="HTH-TYPE TRANSCRIPTIONAL ACTIVATOR RHAS"/>
    <property type="match status" value="1"/>
</dbReference>
<name>A0A2T3MV36_9GAMM</name>
<evidence type="ECO:0000256" key="1">
    <source>
        <dbReference type="ARBA" id="ARBA00023015"/>
    </source>
</evidence>
<evidence type="ECO:0000256" key="2">
    <source>
        <dbReference type="ARBA" id="ARBA00023125"/>
    </source>
</evidence>
<dbReference type="SUPFAM" id="SSF46689">
    <property type="entry name" value="Homeodomain-like"/>
    <property type="match status" value="1"/>
</dbReference>
<dbReference type="Gene3D" id="1.10.10.60">
    <property type="entry name" value="Homeodomain-like"/>
    <property type="match status" value="1"/>
</dbReference>